<dbReference type="InterPro" id="IPR002104">
    <property type="entry name" value="Integrase_catalytic"/>
</dbReference>
<reference evidence="3 4" key="1">
    <citation type="submission" date="2019-03" db="EMBL/GenBank/DDBJ databases">
        <title>Genomic Encyclopedia of Type Strains, Phase III (KMG-III): the genomes of soil and plant-associated and newly described type strains.</title>
        <authorList>
            <person name="Whitman W."/>
        </authorList>
    </citation>
    <scope>NUCLEOTIDE SEQUENCE [LARGE SCALE GENOMIC DNA]</scope>
    <source>
        <strain evidence="3 4">CECT 7972</strain>
    </source>
</reference>
<dbReference type="CDD" id="cd01189">
    <property type="entry name" value="INT_ICEBs1_C_like"/>
    <property type="match status" value="1"/>
</dbReference>
<dbReference type="PROSITE" id="PS51898">
    <property type="entry name" value="TYR_RECOMBINASE"/>
    <property type="match status" value="1"/>
</dbReference>
<proteinExistence type="predicted"/>
<accession>A0A4R6ZKR7</accession>
<dbReference type="Gene3D" id="1.10.443.10">
    <property type="entry name" value="Intergrase catalytic core"/>
    <property type="match status" value="1"/>
</dbReference>
<dbReference type="InterPro" id="IPR013762">
    <property type="entry name" value="Integrase-like_cat_sf"/>
</dbReference>
<keyword evidence="1" id="KW-0233">DNA recombination</keyword>
<dbReference type="InterPro" id="IPR011010">
    <property type="entry name" value="DNA_brk_join_enz"/>
</dbReference>
<dbReference type="GO" id="GO:0015074">
    <property type="term" value="P:DNA integration"/>
    <property type="evidence" value="ECO:0007669"/>
    <property type="project" value="InterPro"/>
</dbReference>
<comment type="caution">
    <text evidence="3">The sequence shown here is derived from an EMBL/GenBank/DDBJ whole genome shotgun (WGS) entry which is preliminary data.</text>
</comment>
<dbReference type="SUPFAM" id="SSF56349">
    <property type="entry name" value="DNA breaking-rejoining enzymes"/>
    <property type="match status" value="1"/>
</dbReference>
<sequence>MKVVKQEMKFWTTVEFKTFIDAIDEKDYVDNVFFTTAYLIGVRAGEMLALRWEDIDFGRSEIHVSKTVSRVSGENIITAPKSISSNRYITINAKLAEMLKDWKERQEAYWNTT</sequence>
<dbReference type="GO" id="GO:0003677">
    <property type="term" value="F:DNA binding"/>
    <property type="evidence" value="ECO:0007669"/>
    <property type="project" value="InterPro"/>
</dbReference>
<keyword evidence="4" id="KW-1185">Reference proteome</keyword>
<dbReference type="AlphaFoldDB" id="A0A4R6ZKR7"/>
<organism evidence="3 4">
    <name type="scientific">Listeria rocourtiae</name>
    <dbReference type="NCBI Taxonomy" id="647910"/>
    <lineage>
        <taxon>Bacteria</taxon>
        <taxon>Bacillati</taxon>
        <taxon>Bacillota</taxon>
        <taxon>Bacilli</taxon>
        <taxon>Bacillales</taxon>
        <taxon>Listeriaceae</taxon>
        <taxon>Listeria</taxon>
    </lineage>
</organism>
<dbReference type="GO" id="GO:0006310">
    <property type="term" value="P:DNA recombination"/>
    <property type="evidence" value="ECO:0007669"/>
    <property type="project" value="UniProtKB-KW"/>
</dbReference>
<dbReference type="Proteomes" id="UP000295558">
    <property type="component" value="Unassembled WGS sequence"/>
</dbReference>
<dbReference type="STRING" id="1265846.PROCOU_17379"/>
<evidence type="ECO:0000313" key="4">
    <source>
        <dbReference type="Proteomes" id="UP000295558"/>
    </source>
</evidence>
<evidence type="ECO:0000256" key="1">
    <source>
        <dbReference type="ARBA" id="ARBA00023172"/>
    </source>
</evidence>
<protein>
    <submittedName>
        <fullName evidence="3">Phage integrase family protein</fullName>
    </submittedName>
</protein>
<gene>
    <name evidence="3" type="ORF">DFP96_107112</name>
</gene>
<evidence type="ECO:0000259" key="2">
    <source>
        <dbReference type="PROSITE" id="PS51898"/>
    </source>
</evidence>
<dbReference type="EMBL" id="SNZK01000007">
    <property type="protein sequence ID" value="TDR52674.1"/>
    <property type="molecule type" value="Genomic_DNA"/>
</dbReference>
<name>A0A4R6ZKR7_9LIST</name>
<dbReference type="Pfam" id="PF00589">
    <property type="entry name" value="Phage_integrase"/>
    <property type="match status" value="1"/>
</dbReference>
<feature type="domain" description="Tyr recombinase" evidence="2">
    <location>
        <begin position="6"/>
        <end position="113"/>
    </location>
</feature>
<evidence type="ECO:0000313" key="3">
    <source>
        <dbReference type="EMBL" id="TDR52674.1"/>
    </source>
</evidence>